<reference evidence="3 5" key="3">
    <citation type="submission" date="2018-08" db="EMBL/GenBank/DDBJ databases">
        <title>A genome reference for cultivated species of the human gut microbiota.</title>
        <authorList>
            <person name="Zou Y."/>
            <person name="Xue W."/>
            <person name="Luo G."/>
        </authorList>
    </citation>
    <scope>NUCLEOTIDE SEQUENCE [LARGE SCALE GENOMIC DNA]</scope>
    <source>
        <strain evidence="3 5">AM18-6</strain>
    </source>
</reference>
<dbReference type="GO" id="GO:0008081">
    <property type="term" value="F:phosphoric diester hydrolase activity"/>
    <property type="evidence" value="ECO:0007669"/>
    <property type="project" value="InterPro"/>
</dbReference>
<evidence type="ECO:0000313" key="5">
    <source>
        <dbReference type="Proteomes" id="UP000266644"/>
    </source>
</evidence>
<dbReference type="EMBL" id="QRJE01000070">
    <property type="protein sequence ID" value="RHH04785.1"/>
    <property type="molecule type" value="Genomic_DNA"/>
</dbReference>
<gene>
    <name evidence="3" type="ORF">DW228_24400</name>
    <name evidence="2" type="ORF">EC80_000420</name>
    <name evidence="1" type="ORF">EE52_0206460</name>
</gene>
<reference evidence="2 4" key="4">
    <citation type="submission" date="2019-03" db="EMBL/GenBank/DDBJ databases">
        <title>Complete genome assembly of MDR B. fragilis.</title>
        <authorList>
            <person name="Sydenham T.V."/>
            <person name="Hasman H."/>
            <person name="Justesen U.S."/>
        </authorList>
    </citation>
    <scope>NUCLEOTIDE SEQUENCE [LARGE SCALE GENOMIC DNA]</scope>
    <source>
        <strain evidence="2 4">DCMSKEJBY0001B</strain>
    </source>
</reference>
<dbReference type="InterPro" id="IPR017946">
    <property type="entry name" value="PLC-like_Pdiesterase_TIM-brl"/>
</dbReference>
<dbReference type="OrthoDB" id="9810159at2"/>
<accession>A0A0I9S2J3</accession>
<dbReference type="PATRIC" id="fig|817.51.peg.79"/>
<organism evidence="1">
    <name type="scientific">Bacteroides fragilis</name>
    <dbReference type="NCBI Taxonomy" id="817"/>
    <lineage>
        <taxon>Bacteria</taxon>
        <taxon>Pseudomonadati</taxon>
        <taxon>Bacteroidota</taxon>
        <taxon>Bacteroidia</taxon>
        <taxon>Bacteroidales</taxon>
        <taxon>Bacteroidaceae</taxon>
        <taxon>Bacteroides</taxon>
    </lineage>
</organism>
<evidence type="ECO:0000313" key="4">
    <source>
        <dbReference type="Proteomes" id="UP000036847"/>
    </source>
</evidence>
<dbReference type="GeneID" id="60367986"/>
<dbReference type="Proteomes" id="UP000266644">
    <property type="component" value="Unassembled WGS sequence"/>
</dbReference>
<evidence type="ECO:0000313" key="2">
    <source>
        <dbReference type="EMBL" id="QCQ43449.1"/>
    </source>
</evidence>
<dbReference type="Proteomes" id="UP000036847">
    <property type="component" value="Chromosome"/>
</dbReference>
<evidence type="ECO:0000313" key="3">
    <source>
        <dbReference type="EMBL" id="RHH04785.1"/>
    </source>
</evidence>
<dbReference type="EMBL" id="CP036546">
    <property type="protein sequence ID" value="QCQ43449.1"/>
    <property type="molecule type" value="Genomic_DNA"/>
</dbReference>
<proteinExistence type="predicted"/>
<dbReference type="RefSeq" id="WP_010993531.1">
    <property type="nucleotide sequence ID" value="NZ_CABJEQ010000029.1"/>
</dbReference>
<name>A0A0I9S2J3_BACFG</name>
<dbReference type="EMBL" id="JMZZ02000099">
    <property type="protein sequence ID" value="KFX75540.1"/>
    <property type="molecule type" value="Genomic_DNA"/>
</dbReference>
<reference evidence="1" key="2">
    <citation type="submission" date="2014-07" db="EMBL/GenBank/DDBJ databases">
        <title>Genetics and epidemiology of antimicrobial resistance in B. fragilis group.</title>
        <authorList>
            <person name="Sydenham T.V."/>
            <person name="Hasman H."/>
            <person name="Kemp M."/>
            <person name="Justesen U.S."/>
        </authorList>
    </citation>
    <scope>NUCLEOTIDE SEQUENCE [LARGE SCALE GENOMIC DNA]</scope>
    <source>
        <strain evidence="1">DCMOUH0018B</strain>
    </source>
</reference>
<dbReference type="SUPFAM" id="SSF51695">
    <property type="entry name" value="PLC-like phosphodiesterases"/>
    <property type="match status" value="1"/>
</dbReference>
<sequence>MEIIAHRGFWNKESEKNTLTAIKRAIDNGYGFETDYRDNNGTIVISHNMPLGNEPTAEEIFRLYRDSGTESTLALNIKADGLQELLKDMLNTYQIKKYFLFDMSIPDTIDYILDNMNIATRHSEYEKEFPFYSQSSYVWMDCFKSEWISWGNLEEHLKSGKKVCIVSPELHRRPYKEVWNKYASFNHANLMLCTDFPMEADFFFNK</sequence>
<dbReference type="GO" id="GO:0006629">
    <property type="term" value="P:lipid metabolic process"/>
    <property type="evidence" value="ECO:0007669"/>
    <property type="project" value="InterPro"/>
</dbReference>
<dbReference type="AlphaFoldDB" id="A0A0I9S2J3"/>
<protein>
    <recommendedName>
        <fullName evidence="6">Phosphodiesterase</fullName>
    </recommendedName>
</protein>
<reference evidence="1" key="1">
    <citation type="book" date="2014" name="THE 24TH EUROPEAN CONGRESS OF CLINICAL MICROBIOLOGY AND INFECTIOUS DISEASES" publisher="ECCMID 2014" city="Barcelona, Spain">
        <title>Identification of resistance genes in three multidrug-resistant Bacteroides fragilis isolates by whole genome sequencing.</title>
        <editorList>
            <person name="Unknown"/>
            <person name="A."/>
        </editorList>
        <authorList>
            <person name="Sydenham T.V."/>
            <person name="Hasman H."/>
            <person name="Wang M."/>
            <person name="Soki J."/>
            <person name="Nagy E."/>
            <person name="Justesen U.S."/>
        </authorList>
    </citation>
    <scope>NUCLEOTIDE SEQUENCE</scope>
    <source>
        <strain evidence="1">DCMOUH0018B</strain>
        <strain evidence="2">DCMSKEJBY0001B</strain>
    </source>
</reference>
<evidence type="ECO:0008006" key="6">
    <source>
        <dbReference type="Google" id="ProtNLM"/>
    </source>
</evidence>
<evidence type="ECO:0000313" key="1">
    <source>
        <dbReference type="EMBL" id="KFX75540.1"/>
    </source>
</evidence>
<dbReference type="Gene3D" id="3.20.20.190">
    <property type="entry name" value="Phosphatidylinositol (PI) phosphodiesterase"/>
    <property type="match status" value="1"/>
</dbReference>